<evidence type="ECO:0000313" key="1">
    <source>
        <dbReference type="EMBL" id="AIR63445.1"/>
    </source>
</evidence>
<dbReference type="RefSeq" id="WP_039296095.1">
    <property type="nucleotide sequence ID" value="NZ_CP009458.1"/>
</dbReference>
<protein>
    <submittedName>
        <fullName evidence="1">Uncharacterized protein</fullName>
    </submittedName>
</protein>
<organism evidence="1 2">
    <name type="scientific">Cedecea neteri</name>
    <dbReference type="NCBI Taxonomy" id="158822"/>
    <lineage>
        <taxon>Bacteria</taxon>
        <taxon>Pseudomonadati</taxon>
        <taxon>Pseudomonadota</taxon>
        <taxon>Gammaproteobacteria</taxon>
        <taxon>Enterobacterales</taxon>
        <taxon>Enterobacteriaceae</taxon>
        <taxon>Cedecea</taxon>
    </lineage>
</organism>
<name>A0AAN0VWG0_9ENTR</name>
<proteinExistence type="predicted"/>
<dbReference type="AlphaFoldDB" id="A0AAN0VWG0"/>
<evidence type="ECO:0000313" key="2">
    <source>
        <dbReference type="Proteomes" id="UP000029516"/>
    </source>
</evidence>
<dbReference type="EMBL" id="CP009458">
    <property type="protein sequence ID" value="AIR63445.1"/>
    <property type="molecule type" value="Genomic_DNA"/>
</dbReference>
<reference evidence="1 2" key="1">
    <citation type="submission" date="2014-09" db="EMBL/GenBank/DDBJ databases">
        <authorList>
            <person name="Chan K.-G."/>
        </authorList>
    </citation>
    <scope>NUCLEOTIDE SEQUENCE [LARGE SCALE GENOMIC DNA]</scope>
    <source>
        <strain evidence="1 2">M006</strain>
    </source>
</reference>
<dbReference type="Proteomes" id="UP000029516">
    <property type="component" value="Chromosome"/>
</dbReference>
<gene>
    <name evidence="1" type="ORF">LH23_23100</name>
</gene>
<sequence length="217" mass="24646">MSYIDLIKHELVGFFNGLPVYHPLETVEEGSWESYDFSCSPANLIIGGGAGEHPALVLHNLESLVAAYLLHAIAQNEVHFAERYSSPPDHTQEKLFDIFLGEKPTLEFCDWSMKQIHDFVELAKSPLHATPLKADQSPEEWIKISIGEFIYFSLSELNPLAKEMATLEGIEEPGYWLCNVTCPPPNYVKSKKKSLADDDSFKLCGFFRWDYVYPPEE</sequence>
<dbReference type="KEGG" id="cem:LH23_23100"/>
<accession>A0AAN0VWG0</accession>